<organism evidence="4 5">
    <name type="scientific">Tetracentron sinense</name>
    <name type="common">Spur-leaf</name>
    <dbReference type="NCBI Taxonomy" id="13715"/>
    <lineage>
        <taxon>Eukaryota</taxon>
        <taxon>Viridiplantae</taxon>
        <taxon>Streptophyta</taxon>
        <taxon>Embryophyta</taxon>
        <taxon>Tracheophyta</taxon>
        <taxon>Spermatophyta</taxon>
        <taxon>Magnoliopsida</taxon>
        <taxon>Trochodendrales</taxon>
        <taxon>Trochodendraceae</taxon>
        <taxon>Tetracentron</taxon>
    </lineage>
</organism>
<sequence length="544" mass="60270">MTNQEPGSSSCGNRKFLIKFKVAKTSGFDGSIEEERFHNGSPEKENWVCKLCEKGFSSGKALGGHMRVHQIKDNDLNQNLQLTNLEDCNANGNPETNNNTTCSICGKNFPSKKALFGHMRCHPEREWRGINPPEAAAKTSSLLDSIDRKADDQIDLSTVTGILNSDFDLAQYLAESRPRWSSTGKRGRKSIAPKEKIPEIVYDLMLLANGNSNNSGLSDHQGSEESEGLLSNKAKIEDRDHITEYLDPVKKRKFESGNRDLVSNKLKIDEDEEIEDGKVESKLKRLKGGEEHGIPETEFEPEQLIMDSSWDDTDGLGEDSKQNSGEGSDSKNTDHSIPGKQLTYNSEIAKGKKKIKFKDLETDGDIGLIIYQQMPFTSDRYKCSTCNKSFPTHQALGGHRSSHKKGKNILPIEDIEESAFAGSSAQDEMHVDNLTEFGEAGPKLLNGHRCKICNKTFPTGQALGGHKRCHWSGPVEAAPSSVALPEETSRTVELPEETTKTGRGVLDFDLNEVPVMEYEKGLESTFSQFEQPVNYASSLYNSVT</sequence>
<keyword evidence="1" id="KW-0479">Metal-binding</keyword>
<keyword evidence="5" id="KW-1185">Reference proteome</keyword>
<evidence type="ECO:0000313" key="5">
    <source>
        <dbReference type="Proteomes" id="UP000655225"/>
    </source>
</evidence>
<evidence type="ECO:0000313" key="4">
    <source>
        <dbReference type="EMBL" id="KAF8393381.1"/>
    </source>
</evidence>
<proteinExistence type="predicted"/>
<dbReference type="PANTHER" id="PTHR47591:SF1">
    <property type="entry name" value="ZINC FINGER PROTEIN ZAT2-RELATED"/>
    <property type="match status" value="1"/>
</dbReference>
<protein>
    <recommendedName>
        <fullName evidence="3">C2H2-type domain-containing protein</fullName>
    </recommendedName>
</protein>
<accession>A0A834YXC5</accession>
<keyword evidence="1" id="KW-0862">Zinc</keyword>
<feature type="domain" description="C2H2-type" evidence="3">
    <location>
        <begin position="381"/>
        <end position="408"/>
    </location>
</feature>
<dbReference type="GO" id="GO:0008270">
    <property type="term" value="F:zinc ion binding"/>
    <property type="evidence" value="ECO:0007669"/>
    <property type="project" value="UniProtKB-KW"/>
</dbReference>
<evidence type="ECO:0000256" key="2">
    <source>
        <dbReference type="SAM" id="MobiDB-lite"/>
    </source>
</evidence>
<keyword evidence="1" id="KW-0863">Zinc-finger</keyword>
<name>A0A834YXC5_TETSI</name>
<dbReference type="InterPro" id="IPR036236">
    <property type="entry name" value="Znf_C2H2_sf"/>
</dbReference>
<dbReference type="Gene3D" id="3.30.160.60">
    <property type="entry name" value="Classic Zinc Finger"/>
    <property type="match status" value="2"/>
</dbReference>
<gene>
    <name evidence="4" type="ORF">HHK36_021624</name>
</gene>
<feature type="domain" description="C2H2-type" evidence="3">
    <location>
        <begin position="100"/>
        <end position="127"/>
    </location>
</feature>
<dbReference type="PROSITE" id="PS50157">
    <property type="entry name" value="ZINC_FINGER_C2H2_2"/>
    <property type="match status" value="4"/>
</dbReference>
<feature type="region of interest" description="Disordered" evidence="2">
    <location>
        <begin position="213"/>
        <end position="235"/>
    </location>
</feature>
<dbReference type="SUPFAM" id="SSF57667">
    <property type="entry name" value="beta-beta-alpha zinc fingers"/>
    <property type="match status" value="2"/>
</dbReference>
<dbReference type="Pfam" id="PF13912">
    <property type="entry name" value="zf-C2H2_6"/>
    <property type="match status" value="4"/>
</dbReference>
<dbReference type="Proteomes" id="UP000655225">
    <property type="component" value="Unassembled WGS sequence"/>
</dbReference>
<feature type="domain" description="C2H2-type" evidence="3">
    <location>
        <begin position="448"/>
        <end position="470"/>
    </location>
</feature>
<evidence type="ECO:0000256" key="1">
    <source>
        <dbReference type="PROSITE-ProRule" id="PRU00042"/>
    </source>
</evidence>
<dbReference type="PANTHER" id="PTHR47591">
    <property type="entry name" value="ZINC FINGER PROTEIN ZAT2-RELATED"/>
    <property type="match status" value="1"/>
</dbReference>
<dbReference type="InterPro" id="IPR013087">
    <property type="entry name" value="Znf_C2H2_type"/>
</dbReference>
<dbReference type="OMA" id="LWDNHWE"/>
<dbReference type="PROSITE" id="PS00028">
    <property type="entry name" value="ZINC_FINGER_C2H2_1"/>
    <property type="match status" value="4"/>
</dbReference>
<dbReference type="OrthoDB" id="6077919at2759"/>
<dbReference type="SMART" id="SM00355">
    <property type="entry name" value="ZnF_C2H2"/>
    <property type="match status" value="4"/>
</dbReference>
<comment type="caution">
    <text evidence="4">The sequence shown here is derived from an EMBL/GenBank/DDBJ whole genome shotgun (WGS) entry which is preliminary data.</text>
</comment>
<reference evidence="4 5" key="1">
    <citation type="submission" date="2020-04" db="EMBL/GenBank/DDBJ databases">
        <title>Plant Genome Project.</title>
        <authorList>
            <person name="Zhang R.-G."/>
        </authorList>
    </citation>
    <scope>NUCLEOTIDE SEQUENCE [LARGE SCALE GENOMIC DNA]</scope>
    <source>
        <strain evidence="4">YNK0</strain>
        <tissue evidence="4">Leaf</tissue>
    </source>
</reference>
<evidence type="ECO:0000259" key="3">
    <source>
        <dbReference type="PROSITE" id="PS50157"/>
    </source>
</evidence>
<dbReference type="AlphaFoldDB" id="A0A834YXC5"/>
<feature type="domain" description="C2H2-type" evidence="3">
    <location>
        <begin position="47"/>
        <end position="74"/>
    </location>
</feature>
<feature type="region of interest" description="Disordered" evidence="2">
    <location>
        <begin position="285"/>
        <end position="343"/>
    </location>
</feature>
<dbReference type="EMBL" id="JABCRI010000015">
    <property type="protein sequence ID" value="KAF8393381.1"/>
    <property type="molecule type" value="Genomic_DNA"/>
</dbReference>
<feature type="compositionally biased region" description="Basic and acidic residues" evidence="2">
    <location>
        <begin position="285"/>
        <end position="295"/>
    </location>
</feature>